<evidence type="ECO:0000256" key="1">
    <source>
        <dbReference type="SAM" id="MobiDB-lite"/>
    </source>
</evidence>
<proteinExistence type="predicted"/>
<feature type="region of interest" description="Disordered" evidence="1">
    <location>
        <begin position="151"/>
        <end position="180"/>
    </location>
</feature>
<feature type="compositionally biased region" description="Basic and acidic residues" evidence="1">
    <location>
        <begin position="160"/>
        <end position="180"/>
    </location>
</feature>
<evidence type="ECO:0000313" key="3">
    <source>
        <dbReference type="Proteomes" id="UP000324233"/>
    </source>
</evidence>
<organism evidence="2 3">
    <name type="scientific">Aquisphaera giovannonii</name>
    <dbReference type="NCBI Taxonomy" id="406548"/>
    <lineage>
        <taxon>Bacteria</taxon>
        <taxon>Pseudomonadati</taxon>
        <taxon>Planctomycetota</taxon>
        <taxon>Planctomycetia</taxon>
        <taxon>Isosphaerales</taxon>
        <taxon>Isosphaeraceae</taxon>
        <taxon>Aquisphaera</taxon>
    </lineage>
</organism>
<gene>
    <name evidence="2" type="ORF">OJF2_04680</name>
</gene>
<reference evidence="2 3" key="1">
    <citation type="submission" date="2019-08" db="EMBL/GenBank/DDBJ databases">
        <title>Deep-cultivation of Planctomycetes and their phenomic and genomic characterization uncovers novel biology.</title>
        <authorList>
            <person name="Wiegand S."/>
            <person name="Jogler M."/>
            <person name="Boedeker C."/>
            <person name="Pinto D."/>
            <person name="Vollmers J."/>
            <person name="Rivas-Marin E."/>
            <person name="Kohn T."/>
            <person name="Peeters S.H."/>
            <person name="Heuer A."/>
            <person name="Rast P."/>
            <person name="Oberbeckmann S."/>
            <person name="Bunk B."/>
            <person name="Jeske O."/>
            <person name="Meyerdierks A."/>
            <person name="Storesund J.E."/>
            <person name="Kallscheuer N."/>
            <person name="Luecker S."/>
            <person name="Lage O.M."/>
            <person name="Pohl T."/>
            <person name="Merkel B.J."/>
            <person name="Hornburger P."/>
            <person name="Mueller R.-W."/>
            <person name="Bruemmer F."/>
            <person name="Labrenz M."/>
            <person name="Spormann A.M."/>
            <person name="Op den Camp H."/>
            <person name="Overmann J."/>
            <person name="Amann R."/>
            <person name="Jetten M.S.M."/>
            <person name="Mascher T."/>
            <person name="Medema M.H."/>
            <person name="Devos D.P."/>
            <person name="Kaster A.-K."/>
            <person name="Ovreas L."/>
            <person name="Rohde M."/>
            <person name="Galperin M.Y."/>
            <person name="Jogler C."/>
        </authorList>
    </citation>
    <scope>NUCLEOTIDE SEQUENCE [LARGE SCALE GENOMIC DNA]</scope>
    <source>
        <strain evidence="2 3">OJF2</strain>
    </source>
</reference>
<accession>A0A5B9VV43</accession>
<dbReference type="RefSeq" id="WP_148590861.1">
    <property type="nucleotide sequence ID" value="NZ_CP042997.1"/>
</dbReference>
<protein>
    <submittedName>
        <fullName evidence="2">Uncharacterized protein</fullName>
    </submittedName>
</protein>
<dbReference type="Pfam" id="PF20329">
    <property type="entry name" value="DUF6624"/>
    <property type="match status" value="1"/>
</dbReference>
<name>A0A5B9VV43_9BACT</name>
<keyword evidence="3" id="KW-1185">Reference proteome</keyword>
<dbReference type="InterPro" id="IPR046732">
    <property type="entry name" value="DUF6624"/>
</dbReference>
<dbReference type="AlphaFoldDB" id="A0A5B9VV43"/>
<dbReference type="KEGG" id="agv:OJF2_04680"/>
<dbReference type="Proteomes" id="UP000324233">
    <property type="component" value="Chromosome"/>
</dbReference>
<sequence length="202" mass="22896">MDEALRRELVAMADEDQATRARLAADGSLFDGYHPEMRAVHDGNAARLAEIIASRGWPGRSVAGEDGSRAAWMILQHAIAQPDFQRRCLVLLQDAASRGEVPCVEVAMLEDRIRVFEGRPQRYGTQYDWDDRGELSPHPIEDAEHVDERREALGLPPMEENTRRMREGAAQDGEMPRVDRETRRGAFLRWAISVGWRRPPTP</sequence>
<evidence type="ECO:0000313" key="2">
    <source>
        <dbReference type="EMBL" id="QEH31999.1"/>
    </source>
</evidence>
<dbReference type="EMBL" id="CP042997">
    <property type="protein sequence ID" value="QEH31999.1"/>
    <property type="molecule type" value="Genomic_DNA"/>
</dbReference>
<dbReference type="OrthoDB" id="7446297at2"/>